<evidence type="ECO:0000256" key="2">
    <source>
        <dbReference type="ARBA" id="ARBA00022670"/>
    </source>
</evidence>
<proteinExistence type="inferred from homology"/>
<dbReference type="Gene3D" id="6.20.330.10">
    <property type="match status" value="1"/>
</dbReference>
<dbReference type="InterPro" id="IPR002142">
    <property type="entry name" value="Peptidase_S49"/>
</dbReference>
<dbReference type="PANTHER" id="PTHR42987">
    <property type="entry name" value="PEPTIDASE S49"/>
    <property type="match status" value="1"/>
</dbReference>
<evidence type="ECO:0000259" key="6">
    <source>
        <dbReference type="Pfam" id="PF01343"/>
    </source>
</evidence>
<name>A0ABM7MD15_9GAMM</name>
<sequence length="317" mass="34952">MDQEPQNSQQGFNRLAIAVESLVKQERWSRRFANLLKLAVAGYIIFFVYIASQNISSGDEFDSLNNSKPHVAVVKLDGPIMPGTKTSAEAIKPLLQEAFKNKASEAVVILANSPGGSPVQSALINDEIERLKTKYHKPAYVVVEDLCASGCYYIAVAADKIYANEGSMVGSIGVRMDTFGVTSLMEKLGVENRSMHAGEHKTFIDPFSEKDEAGRKFFQEHVLERTHQQFINAVRDGRGDRIKETPDTYTGLVWLGDEATENGLIDGLGDLGHVARDVIGNENIRFYEGKKSVIEELMGDIGTQTASKLSMFLSTMH</sequence>
<keyword evidence="5" id="KW-0472">Membrane</keyword>
<dbReference type="Proteomes" id="UP001054820">
    <property type="component" value="Chromosome"/>
</dbReference>
<keyword evidence="5" id="KW-1133">Transmembrane helix</keyword>
<evidence type="ECO:0000256" key="1">
    <source>
        <dbReference type="ARBA" id="ARBA00008683"/>
    </source>
</evidence>
<evidence type="ECO:0000313" key="7">
    <source>
        <dbReference type="EMBL" id="BCN93299.1"/>
    </source>
</evidence>
<keyword evidence="2" id="KW-0645">Protease</keyword>
<organism evidence="7 8">
    <name type="scientific">Thiomicrorhabdus immobilis</name>
    <dbReference type="NCBI Taxonomy" id="2791037"/>
    <lineage>
        <taxon>Bacteria</taxon>
        <taxon>Pseudomonadati</taxon>
        <taxon>Pseudomonadota</taxon>
        <taxon>Gammaproteobacteria</taxon>
        <taxon>Thiotrichales</taxon>
        <taxon>Piscirickettsiaceae</taxon>
        <taxon>Thiomicrorhabdus</taxon>
    </lineage>
</organism>
<dbReference type="Pfam" id="PF01343">
    <property type="entry name" value="Peptidase_S49"/>
    <property type="match status" value="1"/>
</dbReference>
<evidence type="ECO:0000313" key="8">
    <source>
        <dbReference type="Proteomes" id="UP001054820"/>
    </source>
</evidence>
<protein>
    <submittedName>
        <fullName evidence="7">Peptidase</fullName>
    </submittedName>
</protein>
<keyword evidence="5" id="KW-0812">Transmembrane</keyword>
<keyword evidence="4" id="KW-0720">Serine protease</keyword>
<keyword evidence="8" id="KW-1185">Reference proteome</keyword>
<dbReference type="InterPro" id="IPR029045">
    <property type="entry name" value="ClpP/crotonase-like_dom_sf"/>
</dbReference>
<evidence type="ECO:0000256" key="5">
    <source>
        <dbReference type="SAM" id="Phobius"/>
    </source>
</evidence>
<accession>A0ABM7MD15</accession>
<dbReference type="PANTHER" id="PTHR42987:SF8">
    <property type="entry name" value="PROTEINASE"/>
    <property type="match status" value="1"/>
</dbReference>
<comment type="similarity">
    <text evidence="1">Belongs to the peptidase S49 family.</text>
</comment>
<feature type="domain" description="Peptidase S49" evidence="6">
    <location>
        <begin position="134"/>
        <end position="274"/>
    </location>
</feature>
<dbReference type="SUPFAM" id="SSF52096">
    <property type="entry name" value="ClpP/crotonase"/>
    <property type="match status" value="1"/>
</dbReference>
<gene>
    <name evidence="7" type="ORF">THMIRHAM_10840</name>
</gene>
<evidence type="ECO:0000256" key="3">
    <source>
        <dbReference type="ARBA" id="ARBA00022801"/>
    </source>
</evidence>
<dbReference type="InterPro" id="IPR047272">
    <property type="entry name" value="S49_SppA_C"/>
</dbReference>
<dbReference type="Gene3D" id="3.90.226.10">
    <property type="entry name" value="2-enoyl-CoA Hydratase, Chain A, domain 1"/>
    <property type="match status" value="1"/>
</dbReference>
<dbReference type="CDD" id="cd07023">
    <property type="entry name" value="S49_Sppa_N_C"/>
    <property type="match status" value="1"/>
</dbReference>
<keyword evidence="3" id="KW-0378">Hydrolase</keyword>
<dbReference type="EMBL" id="AP024202">
    <property type="protein sequence ID" value="BCN93299.1"/>
    <property type="molecule type" value="Genomic_DNA"/>
</dbReference>
<evidence type="ECO:0000256" key="4">
    <source>
        <dbReference type="ARBA" id="ARBA00022825"/>
    </source>
</evidence>
<reference evidence="7" key="1">
    <citation type="journal article" date="2022" name="Arch. Microbiol.">
        <title>Thiomicrorhabdus immobilis sp. nov., a mesophilic sulfur-oxidizing bacterium isolated from sediment of a brackish lake in northern Japan.</title>
        <authorList>
            <person name="Kojima H."/>
            <person name="Mochizuki J."/>
            <person name="Kanda M."/>
            <person name="Watanabe T."/>
            <person name="Fukui M."/>
        </authorList>
    </citation>
    <scope>NUCLEOTIDE SEQUENCE</scope>
    <source>
        <strain evidence="7">Am19</strain>
    </source>
</reference>
<feature type="transmembrane region" description="Helical" evidence="5">
    <location>
        <begin position="32"/>
        <end position="51"/>
    </location>
</feature>
<dbReference type="RefSeq" id="WP_237264365.1">
    <property type="nucleotide sequence ID" value="NZ_AP024202.1"/>
</dbReference>